<dbReference type="GO" id="GO:0016020">
    <property type="term" value="C:membrane"/>
    <property type="evidence" value="ECO:0007669"/>
    <property type="project" value="UniProtKB-SubCell"/>
</dbReference>
<dbReference type="FunCoup" id="H2ZBL2">
    <property type="interactions" value="432"/>
</dbReference>
<dbReference type="AlphaFoldDB" id="H2ZBL2"/>
<reference evidence="7" key="3">
    <citation type="submission" date="2025-09" db="UniProtKB">
        <authorList>
            <consortium name="Ensembl"/>
        </authorList>
    </citation>
    <scope>IDENTIFICATION</scope>
</reference>
<keyword evidence="3 6" id="KW-0812">Transmembrane</keyword>
<sequence>MSESTTTGHQDAAEQEARDTGSIMNFMAARRIGTAMWVMRWYCIFLSIQYMFFCSAFDMGQYFQRAMLANGVVCALRLHQRVPQFRFSRSHFAILLQEDSAHYLIYSLIFLTCHPITIALMPVAMFALLHACSFTRQMIDMHGSNSYPFLRKMINHVAKNQSTLFRFVALNEILALPTVVAMLVMGRASLFAPFLYYKFVHYRYLSHRNPYSRVIFYELRMTAEALSRNPNCPSILSTLLTKSIVFVSKLAPPYAAQQHAQQNSQPPPQEPSQQ</sequence>
<dbReference type="Pfam" id="PF03661">
    <property type="entry name" value="TMEM33_Pom33"/>
    <property type="match status" value="1"/>
</dbReference>
<dbReference type="OMA" id="FFSIRPT"/>
<evidence type="ECO:0000256" key="5">
    <source>
        <dbReference type="ARBA" id="ARBA00023136"/>
    </source>
</evidence>
<dbReference type="InParanoid" id="H2ZBL2"/>
<dbReference type="InterPro" id="IPR005344">
    <property type="entry name" value="TMEM33/Pom33"/>
</dbReference>
<dbReference type="Ensembl" id="ENSCSAVT00000015151.1">
    <property type="protein sequence ID" value="ENSCSAVP00000014977.1"/>
    <property type="gene ID" value="ENSCSAVG00000008770.1"/>
</dbReference>
<dbReference type="InterPro" id="IPR051645">
    <property type="entry name" value="PER33/POM33_regulator"/>
</dbReference>
<evidence type="ECO:0000256" key="1">
    <source>
        <dbReference type="ARBA" id="ARBA00004141"/>
    </source>
</evidence>
<organism evidence="7 8">
    <name type="scientific">Ciona savignyi</name>
    <name type="common">Pacific transparent sea squirt</name>
    <dbReference type="NCBI Taxonomy" id="51511"/>
    <lineage>
        <taxon>Eukaryota</taxon>
        <taxon>Metazoa</taxon>
        <taxon>Chordata</taxon>
        <taxon>Tunicata</taxon>
        <taxon>Ascidiacea</taxon>
        <taxon>Phlebobranchia</taxon>
        <taxon>Cionidae</taxon>
        <taxon>Ciona</taxon>
    </lineage>
</organism>
<protein>
    <recommendedName>
        <fullName evidence="9">Transmembrane protein 33</fullName>
    </recommendedName>
</protein>
<dbReference type="PANTHER" id="PTHR12703">
    <property type="entry name" value="TRANSMEMBRANE PROTEIN 33"/>
    <property type="match status" value="1"/>
</dbReference>
<reference evidence="8" key="1">
    <citation type="submission" date="2003-08" db="EMBL/GenBank/DDBJ databases">
        <authorList>
            <person name="Birren B."/>
            <person name="Nusbaum C."/>
            <person name="Abebe A."/>
            <person name="Abouelleil A."/>
            <person name="Adekoya E."/>
            <person name="Ait-zahra M."/>
            <person name="Allen N."/>
            <person name="Allen T."/>
            <person name="An P."/>
            <person name="Anderson M."/>
            <person name="Anderson S."/>
            <person name="Arachchi H."/>
            <person name="Armbruster J."/>
            <person name="Bachantsang P."/>
            <person name="Baldwin J."/>
            <person name="Barry A."/>
            <person name="Bayul T."/>
            <person name="Blitshsteyn B."/>
            <person name="Bloom T."/>
            <person name="Blye J."/>
            <person name="Boguslavskiy L."/>
            <person name="Borowsky M."/>
            <person name="Boukhgalter B."/>
            <person name="Brunache A."/>
            <person name="Butler J."/>
            <person name="Calixte N."/>
            <person name="Calvo S."/>
            <person name="Camarata J."/>
            <person name="Campo K."/>
            <person name="Chang J."/>
            <person name="Cheshatsang Y."/>
            <person name="Citroen M."/>
            <person name="Collymore A."/>
            <person name="Considine T."/>
            <person name="Cook A."/>
            <person name="Cooke P."/>
            <person name="Corum B."/>
            <person name="Cuomo C."/>
            <person name="David R."/>
            <person name="Dawoe T."/>
            <person name="Degray S."/>
            <person name="Dodge S."/>
            <person name="Dooley K."/>
            <person name="Dorje P."/>
            <person name="Dorjee K."/>
            <person name="Dorris L."/>
            <person name="Duffey N."/>
            <person name="Dupes A."/>
            <person name="Elkins T."/>
            <person name="Engels R."/>
            <person name="Erickson J."/>
            <person name="Farina A."/>
            <person name="Faro S."/>
            <person name="Ferreira P."/>
            <person name="Fischer H."/>
            <person name="Fitzgerald M."/>
            <person name="Foley K."/>
            <person name="Gage D."/>
            <person name="Galagan J."/>
            <person name="Gearin G."/>
            <person name="Gnerre S."/>
            <person name="Gnirke A."/>
            <person name="Goyette A."/>
            <person name="Graham J."/>
            <person name="Grandbois E."/>
            <person name="Gyaltsen K."/>
            <person name="Hafez N."/>
            <person name="Hagopian D."/>
            <person name="Hagos B."/>
            <person name="Hall J."/>
            <person name="Hatcher B."/>
            <person name="Heller A."/>
            <person name="Higgins H."/>
            <person name="Honan T."/>
            <person name="Horn A."/>
            <person name="Houde N."/>
            <person name="Hughes L."/>
            <person name="Hulme W."/>
            <person name="Husby E."/>
            <person name="Iliev I."/>
            <person name="Jaffe D."/>
            <person name="Jones C."/>
            <person name="Kamal M."/>
            <person name="Kamat A."/>
            <person name="Kamvysselis M."/>
            <person name="Karlsson E."/>
            <person name="Kells C."/>
            <person name="Kieu A."/>
            <person name="Kisner P."/>
            <person name="Kodira C."/>
            <person name="Kulbokas E."/>
            <person name="Labutti K."/>
            <person name="Lama D."/>
            <person name="Landers T."/>
            <person name="Leger J."/>
            <person name="Levine S."/>
            <person name="Lewis D."/>
            <person name="Lewis T."/>
            <person name="Lindblad-toh K."/>
            <person name="Liu X."/>
            <person name="Lokyitsang T."/>
            <person name="Lokyitsang Y."/>
            <person name="Lucien O."/>
            <person name="Lui A."/>
            <person name="Ma L.J."/>
            <person name="Mabbitt R."/>
            <person name="Macdonald J."/>
            <person name="Maclean C."/>
            <person name="Major J."/>
            <person name="Manning J."/>
            <person name="Marabella R."/>
            <person name="Maru K."/>
            <person name="Matthews C."/>
            <person name="Mauceli E."/>
            <person name="Mccarthy M."/>
            <person name="Mcdonough S."/>
            <person name="Mcghee T."/>
            <person name="Meldrim J."/>
            <person name="Meneus L."/>
            <person name="Mesirov J."/>
            <person name="Mihalev A."/>
            <person name="Mihova T."/>
            <person name="Mikkelsen T."/>
            <person name="Mlenga V."/>
            <person name="Moru K."/>
            <person name="Mozes J."/>
            <person name="Mulrain L."/>
            <person name="Munson G."/>
            <person name="Naylor J."/>
            <person name="Newes C."/>
            <person name="Nguyen C."/>
            <person name="Nguyen N."/>
            <person name="Nguyen T."/>
            <person name="Nicol R."/>
            <person name="Nielsen C."/>
            <person name="Nizzari M."/>
            <person name="Norbu C."/>
            <person name="Norbu N."/>
            <person name="O'donnell P."/>
            <person name="Okoawo O."/>
            <person name="O'leary S."/>
            <person name="Omotosho B."/>
            <person name="O'neill K."/>
            <person name="Osman S."/>
            <person name="Parker S."/>
            <person name="Perrin D."/>
            <person name="Phunkhang P."/>
            <person name="Piqani B."/>
            <person name="Purcell S."/>
            <person name="Rachupka T."/>
            <person name="Ramasamy U."/>
            <person name="Rameau R."/>
            <person name="Ray V."/>
            <person name="Raymond C."/>
            <person name="Retta R."/>
            <person name="Richardson S."/>
            <person name="Rise C."/>
            <person name="Rodriguez J."/>
            <person name="Rogers J."/>
            <person name="Rogov P."/>
            <person name="Rutman M."/>
            <person name="Schupbach R."/>
            <person name="Seaman C."/>
            <person name="Settipalli S."/>
            <person name="Sharpe T."/>
            <person name="Sheridan J."/>
            <person name="Sherpa N."/>
            <person name="Shi J."/>
            <person name="Smirnov S."/>
            <person name="Smith C."/>
            <person name="Sougnez C."/>
            <person name="Spencer B."/>
            <person name="Stalker J."/>
            <person name="Stange-thomann N."/>
            <person name="Stavropoulos S."/>
            <person name="Stetson K."/>
            <person name="Stone C."/>
            <person name="Stone S."/>
            <person name="Stubbs M."/>
            <person name="Talamas J."/>
            <person name="Tchuinga P."/>
            <person name="Tenzing P."/>
            <person name="Tesfaye S."/>
            <person name="Theodore J."/>
            <person name="Thoulutsang Y."/>
            <person name="Topham K."/>
            <person name="Towey S."/>
            <person name="Tsamla T."/>
            <person name="Tsomo N."/>
            <person name="Vallee D."/>
            <person name="Vassiliev H."/>
            <person name="Venkataraman V."/>
            <person name="Vinson J."/>
            <person name="Vo A."/>
            <person name="Wade C."/>
            <person name="Wang S."/>
            <person name="Wangchuk T."/>
            <person name="Wangdi T."/>
            <person name="Whittaker C."/>
            <person name="Wilkinson J."/>
            <person name="Wu Y."/>
            <person name="Wyman D."/>
            <person name="Yadav S."/>
            <person name="Yang S."/>
            <person name="Yang X."/>
            <person name="Yeager S."/>
            <person name="Yee E."/>
            <person name="Young G."/>
            <person name="Zainoun J."/>
            <person name="Zembeck L."/>
            <person name="Zimmer A."/>
            <person name="Zody M."/>
            <person name="Lander E."/>
        </authorList>
    </citation>
    <scope>NUCLEOTIDE SEQUENCE [LARGE SCALE GENOMIC DNA]</scope>
</reference>
<comment type="similarity">
    <text evidence="2">Belongs to the PER33/POM33 family.</text>
</comment>
<evidence type="ECO:0000313" key="7">
    <source>
        <dbReference type="Ensembl" id="ENSCSAVP00000014977.1"/>
    </source>
</evidence>
<dbReference type="Proteomes" id="UP000007875">
    <property type="component" value="Unassembled WGS sequence"/>
</dbReference>
<evidence type="ECO:0000256" key="4">
    <source>
        <dbReference type="ARBA" id="ARBA00022989"/>
    </source>
</evidence>
<keyword evidence="8" id="KW-1185">Reference proteome</keyword>
<evidence type="ECO:0000256" key="6">
    <source>
        <dbReference type="SAM" id="Phobius"/>
    </source>
</evidence>
<evidence type="ECO:0008006" key="9">
    <source>
        <dbReference type="Google" id="ProtNLM"/>
    </source>
</evidence>
<feature type="transmembrane region" description="Helical" evidence="6">
    <location>
        <begin position="173"/>
        <end position="197"/>
    </location>
</feature>
<evidence type="ECO:0000313" key="8">
    <source>
        <dbReference type="Proteomes" id="UP000007875"/>
    </source>
</evidence>
<dbReference type="GO" id="GO:0061024">
    <property type="term" value="P:membrane organization"/>
    <property type="evidence" value="ECO:0007669"/>
    <property type="project" value="TreeGrafter"/>
</dbReference>
<dbReference type="eggNOG" id="KOG4002">
    <property type="taxonomic scope" value="Eukaryota"/>
</dbReference>
<dbReference type="GO" id="GO:0005783">
    <property type="term" value="C:endoplasmic reticulum"/>
    <property type="evidence" value="ECO:0007669"/>
    <property type="project" value="TreeGrafter"/>
</dbReference>
<dbReference type="PANTHER" id="PTHR12703:SF4">
    <property type="entry name" value="TRANSMEMBRANE PROTEIN 33"/>
    <property type="match status" value="1"/>
</dbReference>
<name>H2ZBL2_CIOSA</name>
<dbReference type="GO" id="GO:0071786">
    <property type="term" value="P:endoplasmic reticulum tubular network organization"/>
    <property type="evidence" value="ECO:0007669"/>
    <property type="project" value="TreeGrafter"/>
</dbReference>
<keyword evidence="5 6" id="KW-0472">Membrane</keyword>
<accession>H2ZBL2</accession>
<feature type="transmembrane region" description="Helical" evidence="6">
    <location>
        <begin position="39"/>
        <end position="57"/>
    </location>
</feature>
<proteinExistence type="inferred from homology"/>
<reference evidence="7" key="2">
    <citation type="submission" date="2025-08" db="UniProtKB">
        <authorList>
            <consortium name="Ensembl"/>
        </authorList>
    </citation>
    <scope>IDENTIFICATION</scope>
</reference>
<feature type="transmembrane region" description="Helical" evidence="6">
    <location>
        <begin position="103"/>
        <end position="129"/>
    </location>
</feature>
<evidence type="ECO:0000256" key="3">
    <source>
        <dbReference type="ARBA" id="ARBA00022692"/>
    </source>
</evidence>
<dbReference type="STRING" id="51511.ENSCSAVP00000014977"/>
<comment type="subcellular location">
    <subcellularLocation>
        <location evidence="1">Membrane</location>
        <topology evidence="1">Multi-pass membrane protein</topology>
    </subcellularLocation>
</comment>
<keyword evidence="4 6" id="KW-1133">Transmembrane helix</keyword>
<evidence type="ECO:0000256" key="2">
    <source>
        <dbReference type="ARBA" id="ARBA00007322"/>
    </source>
</evidence>
<dbReference type="HOGENOM" id="CLU_071391_0_0_1"/>
<dbReference type="GeneTree" id="ENSGT00390000011368"/>